<accession>A0A5B7GGQ9</accession>
<evidence type="ECO:0000313" key="2">
    <source>
        <dbReference type="Proteomes" id="UP000324222"/>
    </source>
</evidence>
<protein>
    <submittedName>
        <fullName evidence="1">Uncharacterized protein</fullName>
    </submittedName>
</protein>
<dbReference type="EMBL" id="VSRR010014165">
    <property type="protein sequence ID" value="MPC56689.1"/>
    <property type="molecule type" value="Genomic_DNA"/>
</dbReference>
<reference evidence="1 2" key="1">
    <citation type="submission" date="2019-05" db="EMBL/GenBank/DDBJ databases">
        <title>Another draft genome of Portunus trituberculatus and its Hox gene families provides insights of decapod evolution.</title>
        <authorList>
            <person name="Jeong J.-H."/>
            <person name="Song I."/>
            <person name="Kim S."/>
            <person name="Choi T."/>
            <person name="Kim D."/>
            <person name="Ryu S."/>
            <person name="Kim W."/>
        </authorList>
    </citation>
    <scope>NUCLEOTIDE SEQUENCE [LARGE SCALE GENOMIC DNA]</scope>
    <source>
        <tissue evidence="1">Muscle</tissue>
    </source>
</reference>
<organism evidence="1 2">
    <name type="scientific">Portunus trituberculatus</name>
    <name type="common">Swimming crab</name>
    <name type="synonym">Neptunus trituberculatus</name>
    <dbReference type="NCBI Taxonomy" id="210409"/>
    <lineage>
        <taxon>Eukaryota</taxon>
        <taxon>Metazoa</taxon>
        <taxon>Ecdysozoa</taxon>
        <taxon>Arthropoda</taxon>
        <taxon>Crustacea</taxon>
        <taxon>Multicrustacea</taxon>
        <taxon>Malacostraca</taxon>
        <taxon>Eumalacostraca</taxon>
        <taxon>Eucarida</taxon>
        <taxon>Decapoda</taxon>
        <taxon>Pleocyemata</taxon>
        <taxon>Brachyura</taxon>
        <taxon>Eubrachyura</taxon>
        <taxon>Portunoidea</taxon>
        <taxon>Portunidae</taxon>
        <taxon>Portuninae</taxon>
        <taxon>Portunus</taxon>
    </lineage>
</organism>
<dbReference type="Proteomes" id="UP000324222">
    <property type="component" value="Unassembled WGS sequence"/>
</dbReference>
<keyword evidence="2" id="KW-1185">Reference proteome</keyword>
<dbReference type="AlphaFoldDB" id="A0A5B7GGQ9"/>
<evidence type="ECO:0000313" key="1">
    <source>
        <dbReference type="EMBL" id="MPC56689.1"/>
    </source>
</evidence>
<name>A0A5B7GGQ9_PORTR</name>
<proteinExistence type="predicted"/>
<sequence>MPLPYLPGSPQSNIRSQVTPLAYPLLLAHEHQTLSISNSPRPLQVVPAHRHRQQLLFPW</sequence>
<gene>
    <name evidence="1" type="ORF">E2C01_050654</name>
</gene>
<comment type="caution">
    <text evidence="1">The sequence shown here is derived from an EMBL/GenBank/DDBJ whole genome shotgun (WGS) entry which is preliminary data.</text>
</comment>